<evidence type="ECO:0000313" key="2">
    <source>
        <dbReference type="Proteomes" id="UP001054252"/>
    </source>
</evidence>
<reference evidence="1 2" key="1">
    <citation type="journal article" date="2021" name="Commun. Biol.">
        <title>The genome of Shorea leprosula (Dipterocarpaceae) highlights the ecological relevance of drought in aseasonal tropical rainforests.</title>
        <authorList>
            <person name="Ng K.K.S."/>
            <person name="Kobayashi M.J."/>
            <person name="Fawcett J.A."/>
            <person name="Hatakeyama M."/>
            <person name="Paape T."/>
            <person name="Ng C.H."/>
            <person name="Ang C.C."/>
            <person name="Tnah L.H."/>
            <person name="Lee C.T."/>
            <person name="Nishiyama T."/>
            <person name="Sese J."/>
            <person name="O'Brien M.J."/>
            <person name="Copetti D."/>
            <person name="Mohd Noor M.I."/>
            <person name="Ong R.C."/>
            <person name="Putra M."/>
            <person name="Sireger I.Z."/>
            <person name="Indrioko S."/>
            <person name="Kosugi Y."/>
            <person name="Izuno A."/>
            <person name="Isagi Y."/>
            <person name="Lee S.L."/>
            <person name="Shimizu K.K."/>
        </authorList>
    </citation>
    <scope>NUCLEOTIDE SEQUENCE [LARGE SCALE GENOMIC DNA]</scope>
    <source>
        <strain evidence="1">214</strain>
    </source>
</reference>
<name>A0AAV5L2Q4_9ROSI</name>
<accession>A0AAV5L2Q4</accession>
<gene>
    <name evidence="1" type="ORF">SLEP1_g40067</name>
</gene>
<evidence type="ECO:0000313" key="1">
    <source>
        <dbReference type="EMBL" id="GKV31372.1"/>
    </source>
</evidence>
<dbReference type="Proteomes" id="UP001054252">
    <property type="component" value="Unassembled WGS sequence"/>
</dbReference>
<proteinExistence type="predicted"/>
<keyword evidence="2" id="KW-1185">Reference proteome</keyword>
<dbReference type="EMBL" id="BPVZ01000091">
    <property type="protein sequence ID" value="GKV31372.1"/>
    <property type="molecule type" value="Genomic_DNA"/>
</dbReference>
<protein>
    <submittedName>
        <fullName evidence="1">Uncharacterized protein</fullName>
    </submittedName>
</protein>
<dbReference type="AlphaFoldDB" id="A0AAV5L2Q4"/>
<sequence length="33" mass="3768">MGAPEKSQTNHSSMQLELAFDFEFKAMELFCSI</sequence>
<organism evidence="1 2">
    <name type="scientific">Rubroshorea leprosula</name>
    <dbReference type="NCBI Taxonomy" id="152421"/>
    <lineage>
        <taxon>Eukaryota</taxon>
        <taxon>Viridiplantae</taxon>
        <taxon>Streptophyta</taxon>
        <taxon>Embryophyta</taxon>
        <taxon>Tracheophyta</taxon>
        <taxon>Spermatophyta</taxon>
        <taxon>Magnoliopsida</taxon>
        <taxon>eudicotyledons</taxon>
        <taxon>Gunneridae</taxon>
        <taxon>Pentapetalae</taxon>
        <taxon>rosids</taxon>
        <taxon>malvids</taxon>
        <taxon>Malvales</taxon>
        <taxon>Dipterocarpaceae</taxon>
        <taxon>Rubroshorea</taxon>
    </lineage>
</organism>
<comment type="caution">
    <text evidence="1">The sequence shown here is derived from an EMBL/GenBank/DDBJ whole genome shotgun (WGS) entry which is preliminary data.</text>
</comment>